<gene>
    <name evidence="13" type="ORF">AWB69_05142</name>
</gene>
<accession>A0A158I2P3</accession>
<feature type="domain" description="Sensor protein KdpD transmembrane" evidence="12">
    <location>
        <begin position="16"/>
        <end position="119"/>
    </location>
</feature>
<dbReference type="RefSeq" id="WP_082913572.1">
    <property type="nucleotide sequence ID" value="NZ_FCOK02000039.1"/>
</dbReference>
<dbReference type="OrthoDB" id="8719061at2"/>
<organism evidence="13 14">
    <name type="scientific">Caballeronia udeis</name>
    <dbReference type="NCBI Taxonomy" id="1232866"/>
    <lineage>
        <taxon>Bacteria</taxon>
        <taxon>Pseudomonadati</taxon>
        <taxon>Pseudomonadota</taxon>
        <taxon>Betaproteobacteria</taxon>
        <taxon>Burkholderiales</taxon>
        <taxon>Burkholderiaceae</taxon>
        <taxon>Caballeronia</taxon>
    </lineage>
</organism>
<evidence type="ECO:0000256" key="8">
    <source>
        <dbReference type="ARBA" id="ARBA00022989"/>
    </source>
</evidence>
<evidence type="ECO:0000256" key="10">
    <source>
        <dbReference type="ARBA" id="ARBA00023136"/>
    </source>
</evidence>
<evidence type="ECO:0000256" key="4">
    <source>
        <dbReference type="ARBA" id="ARBA00022692"/>
    </source>
</evidence>
<keyword evidence="3" id="KW-0808">Transferase</keyword>
<keyword evidence="5" id="KW-0547">Nucleotide-binding</keyword>
<evidence type="ECO:0000256" key="3">
    <source>
        <dbReference type="ARBA" id="ARBA00022679"/>
    </source>
</evidence>
<evidence type="ECO:0000256" key="11">
    <source>
        <dbReference type="SAM" id="Phobius"/>
    </source>
</evidence>
<keyword evidence="10 11" id="KW-0472">Membrane</keyword>
<keyword evidence="8 11" id="KW-1133">Transmembrane helix</keyword>
<evidence type="ECO:0000259" key="12">
    <source>
        <dbReference type="Pfam" id="PF13493"/>
    </source>
</evidence>
<keyword evidence="4 11" id="KW-0812">Transmembrane</keyword>
<dbReference type="Proteomes" id="UP000054683">
    <property type="component" value="Unassembled WGS sequence"/>
</dbReference>
<evidence type="ECO:0000313" key="13">
    <source>
        <dbReference type="EMBL" id="SAL50613.1"/>
    </source>
</evidence>
<evidence type="ECO:0000313" key="14">
    <source>
        <dbReference type="Proteomes" id="UP000054683"/>
    </source>
</evidence>
<sequence>MLNNARSWAPRGPWRYAVALVAALAAFGARELMHPVLEAHMPALFFTIAAVLVGFFLGFGPAILVVTIGVPVADYFFVPPYANFSYFDKEDVILFVGFPVATLLFLGMIEWLRRTQHEAKLFAEVARSRHQMLLRSDKRRRSAEASHLISDRLLRQFTDENADVLYVGKVGSSYEYVSESLHQEIAPLEGEAVSARLMATFSESDASTFAAAFEQSSDLGTRSWQVSLPRRNPALSDLMCQLERFPTAHGAYLIMKIPSKAVG</sequence>
<comment type="subcellular location">
    <subcellularLocation>
        <location evidence="1">Membrane</location>
        <topology evidence="1">Multi-pass membrane protein</topology>
    </subcellularLocation>
</comment>
<proteinExistence type="predicted"/>
<dbReference type="GO" id="GO:0016301">
    <property type="term" value="F:kinase activity"/>
    <property type="evidence" value="ECO:0007669"/>
    <property type="project" value="UniProtKB-KW"/>
</dbReference>
<evidence type="ECO:0000256" key="2">
    <source>
        <dbReference type="ARBA" id="ARBA00022553"/>
    </source>
</evidence>
<reference evidence="13 14" key="1">
    <citation type="submission" date="2016-01" db="EMBL/GenBank/DDBJ databases">
        <authorList>
            <person name="Oliw E.H."/>
        </authorList>
    </citation>
    <scope>NUCLEOTIDE SEQUENCE [LARGE SCALE GENOMIC DNA]</scope>
    <source>
        <strain evidence="13">LMG 27134</strain>
    </source>
</reference>
<dbReference type="GO" id="GO:0016020">
    <property type="term" value="C:membrane"/>
    <property type="evidence" value="ECO:0007669"/>
    <property type="project" value="UniProtKB-SubCell"/>
</dbReference>
<evidence type="ECO:0000256" key="9">
    <source>
        <dbReference type="ARBA" id="ARBA00023012"/>
    </source>
</evidence>
<evidence type="ECO:0000256" key="1">
    <source>
        <dbReference type="ARBA" id="ARBA00004141"/>
    </source>
</evidence>
<feature type="transmembrane region" description="Helical" evidence="11">
    <location>
        <begin position="44"/>
        <end position="72"/>
    </location>
</feature>
<dbReference type="GO" id="GO:0005524">
    <property type="term" value="F:ATP binding"/>
    <property type="evidence" value="ECO:0007669"/>
    <property type="project" value="UniProtKB-KW"/>
</dbReference>
<keyword evidence="6" id="KW-0418">Kinase</keyword>
<feature type="transmembrane region" description="Helical" evidence="11">
    <location>
        <begin position="14"/>
        <end position="32"/>
    </location>
</feature>
<name>A0A158I2P3_9BURK</name>
<evidence type="ECO:0000256" key="7">
    <source>
        <dbReference type="ARBA" id="ARBA00022840"/>
    </source>
</evidence>
<keyword evidence="9" id="KW-0902">Two-component regulatory system</keyword>
<dbReference type="Pfam" id="PF13493">
    <property type="entry name" value="DUF4118"/>
    <property type="match status" value="1"/>
</dbReference>
<evidence type="ECO:0000256" key="5">
    <source>
        <dbReference type="ARBA" id="ARBA00022741"/>
    </source>
</evidence>
<dbReference type="Gene3D" id="1.20.120.620">
    <property type="entry name" value="Backbone structure of the membrane domain of e. Coli histidine kinase receptor kdpd"/>
    <property type="match status" value="1"/>
</dbReference>
<keyword evidence="7" id="KW-0067">ATP-binding</keyword>
<evidence type="ECO:0000256" key="6">
    <source>
        <dbReference type="ARBA" id="ARBA00022777"/>
    </source>
</evidence>
<dbReference type="InterPro" id="IPR038318">
    <property type="entry name" value="KdpD_sf"/>
</dbReference>
<dbReference type="InterPro" id="IPR025201">
    <property type="entry name" value="KdpD_TM"/>
</dbReference>
<dbReference type="EMBL" id="FCOK02000039">
    <property type="protein sequence ID" value="SAL50613.1"/>
    <property type="molecule type" value="Genomic_DNA"/>
</dbReference>
<protein>
    <recommendedName>
        <fullName evidence="12">Sensor protein KdpD transmembrane domain-containing protein</fullName>
    </recommendedName>
</protein>
<dbReference type="GO" id="GO:0000160">
    <property type="term" value="P:phosphorelay signal transduction system"/>
    <property type="evidence" value="ECO:0007669"/>
    <property type="project" value="UniProtKB-KW"/>
</dbReference>
<dbReference type="AlphaFoldDB" id="A0A158I2P3"/>
<keyword evidence="2" id="KW-0597">Phosphoprotein</keyword>
<feature type="transmembrane region" description="Helical" evidence="11">
    <location>
        <begin position="92"/>
        <end position="112"/>
    </location>
</feature>